<reference evidence="3 4" key="1">
    <citation type="journal article" date="2016" name="Nat. Commun.">
        <title>Thousands of microbial genomes shed light on interconnected biogeochemical processes in an aquifer system.</title>
        <authorList>
            <person name="Anantharaman K."/>
            <person name="Brown C.T."/>
            <person name="Hug L.A."/>
            <person name="Sharon I."/>
            <person name="Castelle C.J."/>
            <person name="Probst A.J."/>
            <person name="Thomas B.C."/>
            <person name="Singh A."/>
            <person name="Wilkins M.J."/>
            <person name="Karaoz U."/>
            <person name="Brodie E.L."/>
            <person name="Williams K.H."/>
            <person name="Hubbard S.S."/>
            <person name="Banfield J.F."/>
        </authorList>
    </citation>
    <scope>NUCLEOTIDE SEQUENCE [LARGE SCALE GENOMIC DNA]</scope>
</reference>
<feature type="domain" description="Cytochrome c-552/4" evidence="2">
    <location>
        <begin position="243"/>
        <end position="311"/>
    </location>
</feature>
<organism evidence="3 4">
    <name type="scientific">Candidatus Schekmanbacteria bacterium RIFCSPLOWO2_12_FULL_38_15</name>
    <dbReference type="NCBI Taxonomy" id="1817883"/>
    <lineage>
        <taxon>Bacteria</taxon>
        <taxon>Candidatus Schekmaniibacteriota</taxon>
    </lineage>
</organism>
<accession>A0A1F7SIU9</accession>
<sequence>MFLKKNILVITLSLLSLFFPYYTMGGGNDKLQFKAFEELFFKNASFVGSKTCFPCHQEEYLQWEKSRHSKAFLSLTSRGKEYESKCVICHVLGFGSESGFKNIKETPTLTNVQCESCHGPGSLHIVWKDVKTFSEKICAECHDLSLNKEKGSQCDECHPDFAKHINKIQRNKTILKTPSKEVCLECHNEENDRNFNFSMKLKSIYHMPILAQIDEELRKENKNVVLLKSAPETKMSSYVGDKVCRDCHKNEYNSWSKTGHAKSFETLVKTNEEKTVRCLRCHTTGYGKASGFIDEENTPYLKEVGCESCHGPGRDHLDASPDKKLSSLTGITKDCPTCGMPRTCKRCHTIRQDPDFNIDKDLELIKHGVK</sequence>
<name>A0A1F7SIU9_9BACT</name>
<evidence type="ECO:0000259" key="2">
    <source>
        <dbReference type="Pfam" id="PF13435"/>
    </source>
</evidence>
<protein>
    <recommendedName>
        <fullName evidence="2">Cytochrome c-552/4 domain-containing protein</fullName>
    </recommendedName>
</protein>
<dbReference type="Pfam" id="PF13435">
    <property type="entry name" value="Cytochrome_C554"/>
    <property type="match status" value="2"/>
</dbReference>
<feature type="domain" description="Cytochrome c-552/4" evidence="2">
    <location>
        <begin position="51"/>
        <end position="119"/>
    </location>
</feature>
<proteinExistence type="predicted"/>
<evidence type="ECO:0000313" key="4">
    <source>
        <dbReference type="Proteomes" id="UP000178082"/>
    </source>
</evidence>
<keyword evidence="1" id="KW-0732">Signal</keyword>
<dbReference type="STRING" id="1817883.A3G31_03110"/>
<evidence type="ECO:0000256" key="1">
    <source>
        <dbReference type="ARBA" id="ARBA00022729"/>
    </source>
</evidence>
<dbReference type="AlphaFoldDB" id="A0A1F7SIU9"/>
<dbReference type="SUPFAM" id="SSF48695">
    <property type="entry name" value="Multiheme cytochromes"/>
    <property type="match status" value="2"/>
</dbReference>
<dbReference type="InterPro" id="IPR023155">
    <property type="entry name" value="Cyt_c-552/4"/>
</dbReference>
<gene>
    <name evidence="3" type="ORF">A3G31_03110</name>
</gene>
<dbReference type="EMBL" id="MGDI01000022">
    <property type="protein sequence ID" value="OGL53710.1"/>
    <property type="molecule type" value="Genomic_DNA"/>
</dbReference>
<dbReference type="Gene3D" id="1.10.1130.10">
    <property type="entry name" value="Flavocytochrome C3, Chain A"/>
    <property type="match status" value="2"/>
</dbReference>
<dbReference type="PANTHER" id="PTHR35038">
    <property type="entry name" value="DISSIMILATORY SULFITE REDUCTASE SIRA"/>
    <property type="match status" value="1"/>
</dbReference>
<dbReference type="InterPro" id="IPR051829">
    <property type="entry name" value="Multiheme_Cytochr_ET"/>
</dbReference>
<evidence type="ECO:0000313" key="3">
    <source>
        <dbReference type="EMBL" id="OGL53710.1"/>
    </source>
</evidence>
<comment type="caution">
    <text evidence="3">The sequence shown here is derived from an EMBL/GenBank/DDBJ whole genome shotgun (WGS) entry which is preliminary data.</text>
</comment>
<dbReference type="Proteomes" id="UP000178082">
    <property type="component" value="Unassembled WGS sequence"/>
</dbReference>
<dbReference type="InterPro" id="IPR036280">
    <property type="entry name" value="Multihaem_cyt_sf"/>
</dbReference>